<dbReference type="Pfam" id="PF13302">
    <property type="entry name" value="Acetyltransf_3"/>
    <property type="match status" value="1"/>
</dbReference>
<reference evidence="2" key="1">
    <citation type="journal article" date="2014" name="Int. J. Syst. Evol. Microbiol.">
        <title>Complete genome sequence of Corynebacterium casei LMG S-19264T (=DSM 44701T), isolated from a smear-ripened cheese.</title>
        <authorList>
            <consortium name="US DOE Joint Genome Institute (JGI-PGF)"/>
            <person name="Walter F."/>
            <person name="Albersmeier A."/>
            <person name="Kalinowski J."/>
            <person name="Ruckert C."/>
        </authorList>
    </citation>
    <scope>NUCLEOTIDE SEQUENCE</scope>
    <source>
        <strain evidence="2">KCTC 42731</strain>
    </source>
</reference>
<reference evidence="2" key="2">
    <citation type="submission" date="2020-09" db="EMBL/GenBank/DDBJ databases">
        <authorList>
            <person name="Sun Q."/>
            <person name="Kim S."/>
        </authorList>
    </citation>
    <scope>NUCLEOTIDE SEQUENCE</scope>
    <source>
        <strain evidence="2">KCTC 42731</strain>
    </source>
</reference>
<protein>
    <submittedName>
        <fullName evidence="2">Ferrichrome ABC transporter substrate-binding protein</fullName>
    </submittedName>
</protein>
<feature type="domain" description="N-acetyltransferase" evidence="1">
    <location>
        <begin position="33"/>
        <end position="167"/>
    </location>
</feature>
<dbReference type="AlphaFoldDB" id="A0A919EL68"/>
<evidence type="ECO:0000313" key="2">
    <source>
        <dbReference type="EMBL" id="GHF94429.1"/>
    </source>
</evidence>
<dbReference type="InterPro" id="IPR016181">
    <property type="entry name" value="Acyl_CoA_acyltransferase"/>
</dbReference>
<accession>A0A919EL68</accession>
<dbReference type="SUPFAM" id="SSF55729">
    <property type="entry name" value="Acyl-CoA N-acyltransferases (Nat)"/>
    <property type="match status" value="1"/>
</dbReference>
<dbReference type="RefSeq" id="WP_189770705.1">
    <property type="nucleotide sequence ID" value="NZ_BNCK01000005.1"/>
</dbReference>
<dbReference type="PROSITE" id="PS51186">
    <property type="entry name" value="GNAT"/>
    <property type="match status" value="1"/>
</dbReference>
<keyword evidence="3" id="KW-1185">Reference proteome</keyword>
<dbReference type="Proteomes" id="UP000623842">
    <property type="component" value="Unassembled WGS sequence"/>
</dbReference>
<dbReference type="GO" id="GO:0016747">
    <property type="term" value="F:acyltransferase activity, transferring groups other than amino-acyl groups"/>
    <property type="evidence" value="ECO:0007669"/>
    <property type="project" value="InterPro"/>
</dbReference>
<dbReference type="InterPro" id="IPR051531">
    <property type="entry name" value="N-acetyltransferase"/>
</dbReference>
<dbReference type="InterPro" id="IPR000182">
    <property type="entry name" value="GNAT_dom"/>
</dbReference>
<comment type="caution">
    <text evidence="2">The sequence shown here is derived from an EMBL/GenBank/DDBJ whole genome shotgun (WGS) entry which is preliminary data.</text>
</comment>
<proteinExistence type="predicted"/>
<dbReference type="Gene3D" id="3.40.630.30">
    <property type="match status" value="1"/>
</dbReference>
<dbReference type="CDD" id="cd04301">
    <property type="entry name" value="NAT_SF"/>
    <property type="match status" value="1"/>
</dbReference>
<dbReference type="EMBL" id="BNCK01000005">
    <property type="protein sequence ID" value="GHF94429.1"/>
    <property type="molecule type" value="Genomic_DNA"/>
</dbReference>
<gene>
    <name evidence="2" type="ORF">GCM10017161_23340</name>
</gene>
<name>A0A919EL68_9GAMM</name>
<dbReference type="PANTHER" id="PTHR43792:SF1">
    <property type="entry name" value="N-ACETYLTRANSFERASE DOMAIN-CONTAINING PROTEIN"/>
    <property type="match status" value="1"/>
</dbReference>
<organism evidence="2 3">
    <name type="scientific">Thalassotalea marina</name>
    <dbReference type="NCBI Taxonomy" id="1673741"/>
    <lineage>
        <taxon>Bacteria</taxon>
        <taxon>Pseudomonadati</taxon>
        <taxon>Pseudomonadota</taxon>
        <taxon>Gammaproteobacteria</taxon>
        <taxon>Alteromonadales</taxon>
        <taxon>Colwelliaceae</taxon>
        <taxon>Thalassotalea</taxon>
    </lineage>
</organism>
<sequence>MAISFKSQRLTVIEITEAFDLSNHTYLLERIPQILSPAVVENLPPYFHRIDSSEQAQTWLKRMLLESRLLQVLAEDHELIGFLFAYVENDMYAHIGYLLAEEYWRRGLASELLQGFIDEVEKSESWLKLIGGVDQSNIASAKLLKKLGFIERPSLDRNVVFYEYTILHPQ</sequence>
<evidence type="ECO:0000313" key="3">
    <source>
        <dbReference type="Proteomes" id="UP000623842"/>
    </source>
</evidence>
<dbReference type="PANTHER" id="PTHR43792">
    <property type="entry name" value="GNAT FAMILY, PUTATIVE (AFU_ORTHOLOGUE AFUA_3G00765)-RELATED-RELATED"/>
    <property type="match status" value="1"/>
</dbReference>
<evidence type="ECO:0000259" key="1">
    <source>
        <dbReference type="PROSITE" id="PS51186"/>
    </source>
</evidence>